<sequence length="277" mass="28515">MVQRFSEKAAVVTGAAHGIGRAIAERLAAEGAAVLLVDIDAAAAAAAAAEIATAGGEAEGISADIANRDDVRRAVARCVERFGGVDVLAANAGIADAQPFAEIDEARWRRVIDVNLTGTFFCMQEAARVMIPARRGAIVATASTNAFWVESNMAPYNASKGAIVALVKSAAFDLGRYGIRVNAVAPGMVRTRANPVTEDPVGGPDYLKRVPLGRFAEPAEMAAVVAFLASDDASYVSGELLVADAGTTIGIHLPLPGEPFPGMDVPAAPERTDTASG</sequence>
<name>A0A6J4U5T7_9BACT</name>
<dbReference type="PROSITE" id="PS00061">
    <property type="entry name" value="ADH_SHORT"/>
    <property type="match status" value="1"/>
</dbReference>
<dbReference type="FunFam" id="3.40.50.720:FF:000084">
    <property type="entry name" value="Short-chain dehydrogenase reductase"/>
    <property type="match status" value="1"/>
</dbReference>
<dbReference type="EMBL" id="CADCWF010000046">
    <property type="protein sequence ID" value="CAA9541581.1"/>
    <property type="molecule type" value="Genomic_DNA"/>
</dbReference>
<dbReference type="PRINTS" id="PR00080">
    <property type="entry name" value="SDRFAMILY"/>
</dbReference>
<evidence type="ECO:0000313" key="3">
    <source>
        <dbReference type="EMBL" id="CAA9541581.1"/>
    </source>
</evidence>
<dbReference type="Pfam" id="PF13561">
    <property type="entry name" value="adh_short_C2"/>
    <property type="match status" value="1"/>
</dbReference>
<dbReference type="PANTHER" id="PTHR24321">
    <property type="entry name" value="DEHYDROGENASES, SHORT CHAIN"/>
    <property type="match status" value="1"/>
</dbReference>
<protein>
    <submittedName>
        <fullName evidence="3">3-oxoacyl-[acyl-carrier protein] reductase</fullName>
        <ecNumber evidence="3">1.1.1.100</ecNumber>
    </submittedName>
</protein>
<comment type="similarity">
    <text evidence="1">Belongs to the short-chain dehydrogenases/reductases (SDR) family.</text>
</comment>
<dbReference type="PANTHER" id="PTHR24321:SF8">
    <property type="entry name" value="ESTRADIOL 17-BETA-DEHYDROGENASE 8-RELATED"/>
    <property type="match status" value="1"/>
</dbReference>
<dbReference type="SUPFAM" id="SSF51735">
    <property type="entry name" value="NAD(P)-binding Rossmann-fold domains"/>
    <property type="match status" value="1"/>
</dbReference>
<dbReference type="CDD" id="cd05233">
    <property type="entry name" value="SDR_c"/>
    <property type="match status" value="1"/>
</dbReference>
<dbReference type="InterPro" id="IPR036291">
    <property type="entry name" value="NAD(P)-bd_dom_sf"/>
</dbReference>
<evidence type="ECO:0000256" key="2">
    <source>
        <dbReference type="ARBA" id="ARBA00023002"/>
    </source>
</evidence>
<gene>
    <name evidence="3" type="ORF">AVDCRST_MAG59-879</name>
</gene>
<dbReference type="AlphaFoldDB" id="A0A6J4U5T7"/>
<accession>A0A6J4U5T7</accession>
<proteinExistence type="inferred from homology"/>
<dbReference type="InterPro" id="IPR002347">
    <property type="entry name" value="SDR_fam"/>
</dbReference>
<organism evidence="3">
    <name type="scientific">uncultured Thermomicrobiales bacterium</name>
    <dbReference type="NCBI Taxonomy" id="1645740"/>
    <lineage>
        <taxon>Bacteria</taxon>
        <taxon>Pseudomonadati</taxon>
        <taxon>Thermomicrobiota</taxon>
        <taxon>Thermomicrobia</taxon>
        <taxon>Thermomicrobiales</taxon>
        <taxon>environmental samples</taxon>
    </lineage>
</organism>
<dbReference type="PRINTS" id="PR00081">
    <property type="entry name" value="GDHRDH"/>
</dbReference>
<dbReference type="InterPro" id="IPR020904">
    <property type="entry name" value="Sc_DH/Rdtase_CS"/>
</dbReference>
<dbReference type="GO" id="GO:0004316">
    <property type="term" value="F:3-oxoacyl-[acyl-carrier-protein] reductase (NADPH) activity"/>
    <property type="evidence" value="ECO:0007669"/>
    <property type="project" value="UniProtKB-EC"/>
</dbReference>
<dbReference type="NCBIfam" id="NF005559">
    <property type="entry name" value="PRK07231.1"/>
    <property type="match status" value="1"/>
</dbReference>
<keyword evidence="2 3" id="KW-0560">Oxidoreductase</keyword>
<evidence type="ECO:0000256" key="1">
    <source>
        <dbReference type="ARBA" id="ARBA00006484"/>
    </source>
</evidence>
<dbReference type="EC" id="1.1.1.100" evidence="3"/>
<dbReference type="Gene3D" id="3.40.50.720">
    <property type="entry name" value="NAD(P)-binding Rossmann-like Domain"/>
    <property type="match status" value="1"/>
</dbReference>
<reference evidence="3" key="1">
    <citation type="submission" date="2020-02" db="EMBL/GenBank/DDBJ databases">
        <authorList>
            <person name="Meier V. D."/>
        </authorList>
    </citation>
    <scope>NUCLEOTIDE SEQUENCE</scope>
    <source>
        <strain evidence="3">AVDCRST_MAG59</strain>
    </source>
</reference>